<dbReference type="Gene3D" id="2.70.70.10">
    <property type="entry name" value="Glucose Permease (Domain IIA)"/>
    <property type="match status" value="1"/>
</dbReference>
<dbReference type="EMBL" id="CP094358">
    <property type="protein sequence ID" value="UOB19477.1"/>
    <property type="molecule type" value="Genomic_DNA"/>
</dbReference>
<evidence type="ECO:0000313" key="3">
    <source>
        <dbReference type="Proteomes" id="UP000831290"/>
    </source>
</evidence>
<evidence type="ECO:0000259" key="1">
    <source>
        <dbReference type="Pfam" id="PF01551"/>
    </source>
</evidence>
<dbReference type="CDD" id="cd12797">
    <property type="entry name" value="M23_peptidase"/>
    <property type="match status" value="1"/>
</dbReference>
<proteinExistence type="predicted"/>
<sequence>MNEGTGVYAIREGLVVDVKEDSNVGCPSDECLKMANYITVLHDDHSFAEYAHLKKNGALVKAGDKIKRGDLIGYSGKTGWATGAHLHVEVYTRNRGDRKTSVSTYYKAGGKKTILKKGDRPVNQ</sequence>
<dbReference type="InterPro" id="IPR016047">
    <property type="entry name" value="M23ase_b-sheet_dom"/>
</dbReference>
<accession>A0A9E7A1U7</accession>
<reference evidence="2" key="1">
    <citation type="submission" date="2022-03" db="EMBL/GenBank/DDBJ databases">
        <title>Description of Abyssus ytuae gen. nov., sp. nov., a novel member of the family Flavobacteriaceae isolated from the sediment of Mariana Trench.</title>
        <authorList>
            <person name="Zhang J."/>
            <person name="Xu X."/>
        </authorList>
    </citation>
    <scope>NUCLEOTIDE SEQUENCE</scope>
    <source>
        <strain evidence="2">MT3330</strain>
    </source>
</reference>
<gene>
    <name evidence="2" type="ORF">MQE35_08000</name>
</gene>
<protein>
    <submittedName>
        <fullName evidence="2">M23 family metallopeptidase</fullName>
    </submittedName>
</protein>
<dbReference type="InterPro" id="IPR050570">
    <property type="entry name" value="Cell_wall_metabolism_enzyme"/>
</dbReference>
<keyword evidence="3" id="KW-1185">Reference proteome</keyword>
<dbReference type="PANTHER" id="PTHR21666:SF270">
    <property type="entry name" value="MUREIN HYDROLASE ACTIVATOR ENVC"/>
    <property type="match status" value="1"/>
</dbReference>
<dbReference type="SUPFAM" id="SSF51261">
    <property type="entry name" value="Duplicated hybrid motif"/>
    <property type="match status" value="1"/>
</dbReference>
<dbReference type="PANTHER" id="PTHR21666">
    <property type="entry name" value="PEPTIDASE-RELATED"/>
    <property type="match status" value="1"/>
</dbReference>
<feature type="domain" description="M23ase beta-sheet core" evidence="1">
    <location>
        <begin position="2"/>
        <end position="94"/>
    </location>
</feature>
<evidence type="ECO:0000313" key="2">
    <source>
        <dbReference type="EMBL" id="UOB19477.1"/>
    </source>
</evidence>
<dbReference type="Pfam" id="PF01551">
    <property type="entry name" value="Peptidase_M23"/>
    <property type="match status" value="1"/>
</dbReference>
<organism evidence="2 3">
    <name type="scientific">Abyssalbus ytuae</name>
    <dbReference type="NCBI Taxonomy" id="2926907"/>
    <lineage>
        <taxon>Bacteria</taxon>
        <taxon>Pseudomonadati</taxon>
        <taxon>Bacteroidota</taxon>
        <taxon>Flavobacteriia</taxon>
        <taxon>Flavobacteriales</taxon>
        <taxon>Flavobacteriaceae</taxon>
        <taxon>Abyssalbus</taxon>
    </lineage>
</organism>
<dbReference type="AlphaFoldDB" id="A0A9E7A1U7"/>
<dbReference type="GO" id="GO:0004222">
    <property type="term" value="F:metalloendopeptidase activity"/>
    <property type="evidence" value="ECO:0007669"/>
    <property type="project" value="TreeGrafter"/>
</dbReference>
<name>A0A9E7A1U7_9FLAO</name>
<dbReference type="Proteomes" id="UP000831290">
    <property type="component" value="Chromosome"/>
</dbReference>
<dbReference type="KEGG" id="fbm:MQE35_08000"/>
<dbReference type="InterPro" id="IPR011055">
    <property type="entry name" value="Dup_hybrid_motif"/>
</dbReference>